<keyword evidence="3" id="KW-1185">Reference proteome</keyword>
<dbReference type="EMBL" id="BLLK01000047">
    <property type="protein sequence ID" value="GFH53773.1"/>
    <property type="molecule type" value="Genomic_DNA"/>
</dbReference>
<evidence type="ECO:0000313" key="2">
    <source>
        <dbReference type="EMBL" id="GFH53773.1"/>
    </source>
</evidence>
<sequence length="290" mass="32418">MKTNTVFLIILYTSIFSKGEAEDKCGGRYYGGSLNIFCSNDFEQVVIAGSMNKAREFLNIGNGEPSYPYNMTVPKLPWMSGLPPQALPYQLKIPDEIPPECAMKPIRDLNNVTHDGMFCSPYGEVEWSILAGIHKGPSQRMWAYSEYDYLLHVTVGVVGSRYTYENMTLSATKRAHLQKLSDQSPNGVGLDIIEGEDKTCVLNDGAVIDQTESFVYLATPWTPEHTCETVRLSPYYLDSDCISMAAIVGEDSPILPLECKEYLESNGATRNKIHWPSFPFAFALIFSLFV</sequence>
<evidence type="ECO:0000256" key="1">
    <source>
        <dbReference type="SAM" id="SignalP"/>
    </source>
</evidence>
<gene>
    <name evidence="2" type="ORF">CTEN210_10249</name>
</gene>
<reference evidence="2 3" key="1">
    <citation type="journal article" date="2021" name="Sci. Rep.">
        <title>The genome of the diatom Chaetoceros tenuissimus carries an ancient integrated fragment of an extant virus.</title>
        <authorList>
            <person name="Hongo Y."/>
            <person name="Kimura K."/>
            <person name="Takaki Y."/>
            <person name="Yoshida Y."/>
            <person name="Baba S."/>
            <person name="Kobayashi G."/>
            <person name="Nagasaki K."/>
            <person name="Hano T."/>
            <person name="Tomaru Y."/>
        </authorList>
    </citation>
    <scope>NUCLEOTIDE SEQUENCE [LARGE SCALE GENOMIC DNA]</scope>
    <source>
        <strain evidence="2 3">NIES-3715</strain>
    </source>
</reference>
<comment type="caution">
    <text evidence="2">The sequence shown here is derived from an EMBL/GenBank/DDBJ whole genome shotgun (WGS) entry which is preliminary data.</text>
</comment>
<protein>
    <submittedName>
        <fullName evidence="2">Uncharacterized protein</fullName>
    </submittedName>
</protein>
<proteinExistence type="predicted"/>
<feature type="chain" id="PRO_5041929684" evidence="1">
    <location>
        <begin position="22"/>
        <end position="290"/>
    </location>
</feature>
<dbReference type="AlphaFoldDB" id="A0AAD3CXD6"/>
<feature type="signal peptide" evidence="1">
    <location>
        <begin position="1"/>
        <end position="21"/>
    </location>
</feature>
<dbReference type="Proteomes" id="UP001054902">
    <property type="component" value="Unassembled WGS sequence"/>
</dbReference>
<accession>A0AAD3CXD6</accession>
<evidence type="ECO:0000313" key="3">
    <source>
        <dbReference type="Proteomes" id="UP001054902"/>
    </source>
</evidence>
<organism evidence="2 3">
    <name type="scientific">Chaetoceros tenuissimus</name>
    <dbReference type="NCBI Taxonomy" id="426638"/>
    <lineage>
        <taxon>Eukaryota</taxon>
        <taxon>Sar</taxon>
        <taxon>Stramenopiles</taxon>
        <taxon>Ochrophyta</taxon>
        <taxon>Bacillariophyta</taxon>
        <taxon>Coscinodiscophyceae</taxon>
        <taxon>Chaetocerotophycidae</taxon>
        <taxon>Chaetocerotales</taxon>
        <taxon>Chaetocerotaceae</taxon>
        <taxon>Chaetoceros</taxon>
    </lineage>
</organism>
<name>A0AAD3CXD6_9STRA</name>
<keyword evidence="1" id="KW-0732">Signal</keyword>